<dbReference type="CDD" id="cd05242">
    <property type="entry name" value="SDR_a8"/>
    <property type="match status" value="1"/>
</dbReference>
<dbReference type="InterPro" id="IPR010099">
    <property type="entry name" value="SDR39U1"/>
</dbReference>
<dbReference type="NCBIfam" id="TIGR01777">
    <property type="entry name" value="yfcH"/>
    <property type="match status" value="1"/>
</dbReference>
<accession>A0A5C5W7N1</accession>
<keyword evidence="5" id="KW-1185">Reference proteome</keyword>
<protein>
    <submittedName>
        <fullName evidence="4">Epimerase family protein</fullName>
    </submittedName>
</protein>
<evidence type="ECO:0000259" key="3">
    <source>
        <dbReference type="Pfam" id="PF08338"/>
    </source>
</evidence>
<dbReference type="Proteomes" id="UP000318995">
    <property type="component" value="Unassembled WGS sequence"/>
</dbReference>
<dbReference type="InterPro" id="IPR013549">
    <property type="entry name" value="DUF1731"/>
</dbReference>
<comment type="similarity">
    <text evidence="1">Belongs to the NAD(P)-dependent epimerase/dehydratase family. SDR39U1 subfamily.</text>
</comment>
<dbReference type="OrthoDB" id="9801773at2"/>
<comment type="caution">
    <text evidence="4">The sequence shown here is derived from an EMBL/GenBank/DDBJ whole genome shotgun (WGS) entry which is preliminary data.</text>
</comment>
<evidence type="ECO:0000259" key="2">
    <source>
        <dbReference type="Pfam" id="PF01370"/>
    </source>
</evidence>
<name>A0A5C5W7N1_9BACT</name>
<reference evidence="4 5" key="1">
    <citation type="submission" date="2019-02" db="EMBL/GenBank/DDBJ databases">
        <title>Deep-cultivation of Planctomycetes and their phenomic and genomic characterization uncovers novel biology.</title>
        <authorList>
            <person name="Wiegand S."/>
            <person name="Jogler M."/>
            <person name="Boedeker C."/>
            <person name="Pinto D."/>
            <person name="Vollmers J."/>
            <person name="Rivas-Marin E."/>
            <person name="Kohn T."/>
            <person name="Peeters S.H."/>
            <person name="Heuer A."/>
            <person name="Rast P."/>
            <person name="Oberbeckmann S."/>
            <person name="Bunk B."/>
            <person name="Jeske O."/>
            <person name="Meyerdierks A."/>
            <person name="Storesund J.E."/>
            <person name="Kallscheuer N."/>
            <person name="Luecker S."/>
            <person name="Lage O.M."/>
            <person name="Pohl T."/>
            <person name="Merkel B.J."/>
            <person name="Hornburger P."/>
            <person name="Mueller R.-W."/>
            <person name="Bruemmer F."/>
            <person name="Labrenz M."/>
            <person name="Spormann A.M."/>
            <person name="Op Den Camp H."/>
            <person name="Overmann J."/>
            <person name="Amann R."/>
            <person name="Jetten M.S.M."/>
            <person name="Mascher T."/>
            <person name="Medema M.H."/>
            <person name="Devos D.P."/>
            <person name="Kaster A.-K."/>
            <person name="Ovreas L."/>
            <person name="Rohde M."/>
            <person name="Galperin M.Y."/>
            <person name="Jogler C."/>
        </authorList>
    </citation>
    <scope>NUCLEOTIDE SEQUENCE [LARGE SCALE GENOMIC DNA]</scope>
    <source>
        <strain evidence="4 5">Pla111</strain>
    </source>
</reference>
<dbReference type="InterPro" id="IPR001509">
    <property type="entry name" value="Epimerase_deHydtase"/>
</dbReference>
<dbReference type="PANTHER" id="PTHR11092:SF0">
    <property type="entry name" value="EPIMERASE FAMILY PROTEIN SDR39U1"/>
    <property type="match status" value="1"/>
</dbReference>
<feature type="domain" description="DUF1731" evidence="3">
    <location>
        <begin position="253"/>
        <end position="299"/>
    </location>
</feature>
<evidence type="ECO:0000256" key="1">
    <source>
        <dbReference type="ARBA" id="ARBA00009353"/>
    </source>
</evidence>
<dbReference type="Pfam" id="PF08338">
    <property type="entry name" value="DUF1731"/>
    <property type="match status" value="1"/>
</dbReference>
<evidence type="ECO:0000313" key="5">
    <source>
        <dbReference type="Proteomes" id="UP000318995"/>
    </source>
</evidence>
<sequence length="305" mass="32474">MNDPPPFAISGSTGLVGSALIDSLSADEIPALRLVRGERSPAPNEALWEPKAGKVDAARLEGVEVIVHLAGKHIAGERWTPQVKQQIVDSRVNSTRLLAETIASMDRKPRVFVCASATGYYGNRGDEPVDETSPAGEGFLAETCQQWEAACQPAWEAGVRVVQLRIGIVLSPKGGALEKMLPLFRWGGGGVLGSGDQVMSWIALPDLVRAIRFVAGNDAVHGAVNATAPQPVSNREFTKTLGAKLGRPTWAPAPAFALKLAMGEMAEPLLLHGSRVLPHRLEEAGFRFETPDLGSALDQVLGKGR</sequence>
<dbReference type="RefSeq" id="WP_146573418.1">
    <property type="nucleotide sequence ID" value="NZ_SJPH01000003.1"/>
</dbReference>
<dbReference type="PANTHER" id="PTHR11092">
    <property type="entry name" value="SUGAR NUCLEOTIDE EPIMERASE RELATED"/>
    <property type="match status" value="1"/>
</dbReference>
<organism evidence="4 5">
    <name type="scientific">Botrimarina hoheduenensis</name>
    <dbReference type="NCBI Taxonomy" id="2528000"/>
    <lineage>
        <taxon>Bacteria</taxon>
        <taxon>Pseudomonadati</taxon>
        <taxon>Planctomycetota</taxon>
        <taxon>Planctomycetia</taxon>
        <taxon>Pirellulales</taxon>
        <taxon>Lacipirellulaceae</taxon>
        <taxon>Botrimarina</taxon>
    </lineage>
</organism>
<evidence type="ECO:0000313" key="4">
    <source>
        <dbReference type="EMBL" id="TWT46700.1"/>
    </source>
</evidence>
<feature type="domain" description="NAD-dependent epimerase/dehydratase" evidence="2">
    <location>
        <begin position="9"/>
        <end position="217"/>
    </location>
</feature>
<proteinExistence type="inferred from homology"/>
<dbReference type="Pfam" id="PF01370">
    <property type="entry name" value="Epimerase"/>
    <property type="match status" value="1"/>
</dbReference>
<dbReference type="AlphaFoldDB" id="A0A5C5W7N1"/>
<gene>
    <name evidence="4" type="ORF">Pla111_18010</name>
</gene>
<dbReference type="EMBL" id="SJPH01000003">
    <property type="protein sequence ID" value="TWT46700.1"/>
    <property type="molecule type" value="Genomic_DNA"/>
</dbReference>
<dbReference type="SUPFAM" id="SSF51735">
    <property type="entry name" value="NAD(P)-binding Rossmann-fold domains"/>
    <property type="match status" value="1"/>
</dbReference>
<dbReference type="InterPro" id="IPR036291">
    <property type="entry name" value="NAD(P)-bd_dom_sf"/>
</dbReference>
<dbReference type="Gene3D" id="3.40.50.720">
    <property type="entry name" value="NAD(P)-binding Rossmann-like Domain"/>
    <property type="match status" value="1"/>
</dbReference>